<proteinExistence type="inferred from homology"/>
<evidence type="ECO:0000313" key="4">
    <source>
        <dbReference type="EMBL" id="KJV63407.1"/>
    </source>
</evidence>
<feature type="domain" description="ApaG" evidence="3">
    <location>
        <begin position="6"/>
        <end position="131"/>
    </location>
</feature>
<evidence type="ECO:0000259" key="3">
    <source>
        <dbReference type="PROSITE" id="PS51087"/>
    </source>
</evidence>
<dbReference type="PANTHER" id="PTHR14289:SF16">
    <property type="entry name" value="POLYMERASE DELTA-INTERACTING PROTEIN 2"/>
    <property type="match status" value="1"/>
</dbReference>
<gene>
    <name evidence="2" type="primary">apaG</name>
    <name evidence="4" type="ORF">EMUCRT_0861</name>
</gene>
<sequence>MTLQYYSMTKLIEVKVVPSYLEEQSAPHENCYIWLYSIRVKNRSNSTVQLLRRSWKIIDSAGIINEVTGLGVIGKQPVLKPGEFFEYTSGAYLSTPSGMMHGEYQFMDEDAAQIFYVSIPMFSLDSPYVNTKPH</sequence>
<dbReference type="PANTHER" id="PTHR14289">
    <property type="entry name" value="F-BOX ONLY PROTEIN 3"/>
    <property type="match status" value="1"/>
</dbReference>
<dbReference type="Pfam" id="PF04379">
    <property type="entry name" value="DUF525"/>
    <property type="match status" value="1"/>
</dbReference>
<evidence type="ECO:0000256" key="1">
    <source>
        <dbReference type="ARBA" id="ARBA00017693"/>
    </source>
</evidence>
<dbReference type="EMBL" id="LANU01000003">
    <property type="protein sequence ID" value="KJV63407.1"/>
    <property type="molecule type" value="Genomic_DNA"/>
</dbReference>
<protein>
    <recommendedName>
        <fullName evidence="1 2">Protein ApaG</fullName>
    </recommendedName>
</protein>
<dbReference type="AlphaFoldDB" id="A0A0F3N6S7"/>
<dbReference type="InterPro" id="IPR023065">
    <property type="entry name" value="Uncharacterised_ApaG"/>
</dbReference>
<comment type="caution">
    <text evidence="4">The sequence shown here is derived from an EMBL/GenBank/DDBJ whole genome shotgun (WGS) entry which is preliminary data.</text>
</comment>
<dbReference type="PROSITE" id="PS51087">
    <property type="entry name" value="APAG"/>
    <property type="match status" value="1"/>
</dbReference>
<dbReference type="GO" id="GO:0070987">
    <property type="term" value="P:error-free translesion synthesis"/>
    <property type="evidence" value="ECO:0007669"/>
    <property type="project" value="TreeGrafter"/>
</dbReference>
<dbReference type="PATRIC" id="fig|1359167.3.peg.827"/>
<dbReference type="InterPro" id="IPR007474">
    <property type="entry name" value="ApaG_domain"/>
</dbReference>
<dbReference type="RefSeq" id="WP_044194058.1">
    <property type="nucleotide sequence ID" value="NZ_LANU01000003.1"/>
</dbReference>
<dbReference type="InterPro" id="IPR036767">
    <property type="entry name" value="ApaG_sf"/>
</dbReference>
<dbReference type="HAMAP" id="MF_00791">
    <property type="entry name" value="ApaG"/>
    <property type="match status" value="1"/>
</dbReference>
<dbReference type="SUPFAM" id="SSF110069">
    <property type="entry name" value="ApaG-like"/>
    <property type="match status" value="1"/>
</dbReference>
<organism evidence="4 5">
    <name type="scientific">Ehrlichia cf. muris str. EmCRT</name>
    <dbReference type="NCBI Taxonomy" id="1359167"/>
    <lineage>
        <taxon>Bacteria</taxon>
        <taxon>Pseudomonadati</taxon>
        <taxon>Pseudomonadota</taxon>
        <taxon>Alphaproteobacteria</taxon>
        <taxon>Rickettsiales</taxon>
        <taxon>Anaplasmataceae</taxon>
        <taxon>Ehrlichia</taxon>
    </lineage>
</organism>
<evidence type="ECO:0000313" key="5">
    <source>
        <dbReference type="Proteomes" id="UP000033546"/>
    </source>
</evidence>
<dbReference type="Proteomes" id="UP000033546">
    <property type="component" value="Unassembled WGS sequence"/>
</dbReference>
<name>A0A0F3N6S7_9RICK</name>
<reference evidence="4 5" key="1">
    <citation type="submission" date="2015-02" db="EMBL/GenBank/DDBJ databases">
        <title>Genome Sequencing of Rickettsiales.</title>
        <authorList>
            <person name="Daugherty S.C."/>
            <person name="Su Q."/>
            <person name="Abolude K."/>
            <person name="Beier-Sexton M."/>
            <person name="Carlyon J.A."/>
            <person name="Carter R."/>
            <person name="Day N.P."/>
            <person name="Dumler S.J."/>
            <person name="Dyachenko V."/>
            <person name="Godinez A."/>
            <person name="Kurtti T.J."/>
            <person name="Lichay M."/>
            <person name="Mullins K.E."/>
            <person name="Ott S."/>
            <person name="Pappas-Brown V."/>
            <person name="Paris D.H."/>
            <person name="Patel P."/>
            <person name="Richards A.L."/>
            <person name="Sadzewicz L."/>
            <person name="Sears K."/>
            <person name="Seidman D."/>
            <person name="Sengamalay N."/>
            <person name="Stenos J."/>
            <person name="Tallon L.J."/>
            <person name="Vincent G."/>
            <person name="Fraser C.M."/>
            <person name="Munderloh U."/>
            <person name="Dunning-Hotopp J.C."/>
        </authorList>
    </citation>
    <scope>NUCLEOTIDE SEQUENCE [LARGE SCALE GENOMIC DNA]</scope>
    <source>
        <strain evidence="4 5">EmCRT</strain>
    </source>
</reference>
<dbReference type="Gene3D" id="2.60.40.1470">
    <property type="entry name" value="ApaG domain"/>
    <property type="match status" value="1"/>
</dbReference>
<dbReference type="NCBIfam" id="NF003967">
    <property type="entry name" value="PRK05461.1"/>
    <property type="match status" value="1"/>
</dbReference>
<accession>A0A0F3N6S7</accession>
<evidence type="ECO:0000256" key="2">
    <source>
        <dbReference type="HAMAP-Rule" id="MF_00791"/>
    </source>
</evidence>